<sequence>MRHPLPRGTPSIAMLEDDRMGPHLKQVGYFREPPWHCTDTHSTFGLSFHYAVPDMNYFKNTIILLIALAASVHAHMRLYYPPPFAASNNPHRTGPPDERLDYPYNCCGRKTVYPCRGYLDLLGTDQGKPVATWPAGSVQNFSLVGGGTHYGGSCQVGFSIDKGKTWQVVSSYEGNCPHRKGGNNAPEEQTFQFKVPSDMPSGDHVFAWTWVNREQEFNMVCSSVTISDSLEPPVPGYASDGFCGSSSATARADPSANATLSASPVEQGTPATPSTAGTLDAEKPFDGNGQGSTLRSPRRALDRHRGRARRVGTGQITDRGITHPAYMARPGFLLANIGNGCKTPKETAEVKYPNPGLDVVAGDEEYPLALPEPADKCGAYIFRKATP</sequence>
<evidence type="ECO:0000313" key="2">
    <source>
        <dbReference type="EMBL" id="EFW18701.1"/>
    </source>
</evidence>
<dbReference type="OrthoDB" id="2342176at2759"/>
<dbReference type="Proteomes" id="UP000002497">
    <property type="component" value="Unassembled WGS sequence"/>
</dbReference>
<dbReference type="EMBL" id="GL636491">
    <property type="protein sequence ID" value="EFW18701.1"/>
    <property type="molecule type" value="Genomic_DNA"/>
</dbReference>
<proteinExistence type="predicted"/>
<dbReference type="eggNOG" id="ENOG502S34E">
    <property type="taxonomic scope" value="Eukaryota"/>
</dbReference>
<dbReference type="PANTHER" id="PTHR36182">
    <property type="entry name" value="PROTEIN, PUTATIVE (AFU_ORTHOLOGUE AFUA_6G10930)-RELATED"/>
    <property type="match status" value="1"/>
</dbReference>
<dbReference type="Gene3D" id="2.70.50.70">
    <property type="match status" value="1"/>
</dbReference>
<dbReference type="VEuPathDB" id="FungiDB:CPSG_04247"/>
<protein>
    <submittedName>
        <fullName evidence="2">Uncharacterized protein</fullName>
    </submittedName>
</protein>
<accession>E9D3Q8</accession>
<dbReference type="STRING" id="443226.E9D3Q8"/>
<dbReference type="PANTHER" id="PTHR36182:SF1">
    <property type="entry name" value="PROTEIN, PUTATIVE (AFU_ORTHOLOGUE AFUA_6G10930)-RELATED"/>
    <property type="match status" value="1"/>
</dbReference>
<keyword evidence="3" id="KW-1185">Reference proteome</keyword>
<dbReference type="AlphaFoldDB" id="E9D3Q8"/>
<feature type="region of interest" description="Disordered" evidence="1">
    <location>
        <begin position="245"/>
        <end position="310"/>
    </location>
</feature>
<feature type="compositionally biased region" description="Polar residues" evidence="1">
    <location>
        <begin position="256"/>
        <end position="277"/>
    </location>
</feature>
<gene>
    <name evidence="2" type="ORF">CPSG_04247</name>
</gene>
<name>E9D3Q8_COCPS</name>
<dbReference type="VEuPathDB" id="FungiDB:D8B26_005520"/>
<dbReference type="OMA" id="VYPCRGY"/>
<dbReference type="HOGENOM" id="CLU_032571_2_2_1"/>
<evidence type="ECO:0000313" key="3">
    <source>
        <dbReference type="Proteomes" id="UP000002497"/>
    </source>
</evidence>
<organism evidence="3">
    <name type="scientific">Coccidioides posadasii (strain RMSCC 757 / Silveira)</name>
    <name type="common">Valley fever fungus</name>
    <dbReference type="NCBI Taxonomy" id="443226"/>
    <lineage>
        <taxon>Eukaryota</taxon>
        <taxon>Fungi</taxon>
        <taxon>Dikarya</taxon>
        <taxon>Ascomycota</taxon>
        <taxon>Pezizomycotina</taxon>
        <taxon>Eurotiomycetes</taxon>
        <taxon>Eurotiomycetidae</taxon>
        <taxon>Onygenales</taxon>
        <taxon>Onygenaceae</taxon>
        <taxon>Coccidioides</taxon>
    </lineage>
</organism>
<reference evidence="3" key="2">
    <citation type="submission" date="2010-03" db="EMBL/GenBank/DDBJ databases">
        <title>The genome sequence of Coccidioides posadasii strain Silveira.</title>
        <authorList>
            <consortium name="The Broad Institute Genome Sequencing Center for Infectious Disease"/>
            <person name="Neafsey D."/>
            <person name="Orbach M."/>
            <person name="Henn M.R."/>
            <person name="Cole G.T."/>
            <person name="Galgiani J."/>
            <person name="Gardner M.J."/>
            <person name="Kirkland T.N."/>
            <person name="Taylor J.W."/>
            <person name="Young S.K."/>
            <person name="Zeng Q."/>
            <person name="Koehrsen M."/>
            <person name="Alvarado L."/>
            <person name="Berlin A."/>
            <person name="Borenstein D."/>
            <person name="Chapman S.B."/>
            <person name="Chen Z."/>
            <person name="Engels R."/>
            <person name="Freedman E."/>
            <person name="Gellesch M."/>
            <person name="Goldberg J."/>
            <person name="Griggs A."/>
            <person name="Gujja S."/>
            <person name="Heilman E."/>
            <person name="Heiman D."/>
            <person name="Howarth C."/>
            <person name="Jen D."/>
            <person name="Larson L."/>
            <person name="Mehta T."/>
            <person name="Neiman D."/>
            <person name="Park D."/>
            <person name="Pearson M."/>
            <person name="Richards J."/>
            <person name="Roberts A."/>
            <person name="Saif S."/>
            <person name="Shea T."/>
            <person name="Shenoy N."/>
            <person name="Sisk P."/>
            <person name="Stolte C."/>
            <person name="Sykes S."/>
            <person name="Walk T."/>
            <person name="White J."/>
            <person name="Yandava C."/>
            <person name="Haas B."/>
            <person name="Nusbaum C."/>
            <person name="Birren B."/>
        </authorList>
    </citation>
    <scope>NUCLEOTIDE SEQUENCE [LARGE SCALE GENOMIC DNA]</scope>
    <source>
        <strain evidence="3">RMSCC 757 / Silveira</strain>
    </source>
</reference>
<feature type="compositionally biased region" description="Basic residues" evidence="1">
    <location>
        <begin position="296"/>
        <end position="310"/>
    </location>
</feature>
<reference evidence="3" key="1">
    <citation type="journal article" date="2010" name="Genome Res.">
        <title>Population genomic sequencing of Coccidioides fungi reveals recent hybridization and transposon control.</title>
        <authorList>
            <person name="Neafsey D.E."/>
            <person name="Barker B.M."/>
            <person name="Sharpton T.J."/>
            <person name="Stajich J.E."/>
            <person name="Park D.J."/>
            <person name="Whiston E."/>
            <person name="Hung C.-Y."/>
            <person name="McMahan C."/>
            <person name="White J."/>
            <person name="Sykes S."/>
            <person name="Heiman D."/>
            <person name="Young S."/>
            <person name="Zeng Q."/>
            <person name="Abouelleil A."/>
            <person name="Aftuck L."/>
            <person name="Bessette D."/>
            <person name="Brown A."/>
            <person name="FitzGerald M."/>
            <person name="Lui A."/>
            <person name="Macdonald J.P."/>
            <person name="Priest M."/>
            <person name="Orbach M.J."/>
            <person name="Galgiani J.N."/>
            <person name="Kirkland T.N."/>
            <person name="Cole G.T."/>
            <person name="Birren B.W."/>
            <person name="Henn M.R."/>
            <person name="Taylor J.W."/>
            <person name="Rounsley S.D."/>
        </authorList>
    </citation>
    <scope>NUCLEOTIDE SEQUENCE [LARGE SCALE GENOMIC DNA]</scope>
    <source>
        <strain evidence="3">RMSCC 757 / Silveira</strain>
    </source>
</reference>
<evidence type="ECO:0000256" key="1">
    <source>
        <dbReference type="SAM" id="MobiDB-lite"/>
    </source>
</evidence>